<gene>
    <name evidence="1" type="ORF">M9Y10_003877</name>
</gene>
<dbReference type="Proteomes" id="UP001470230">
    <property type="component" value="Unassembled WGS sequence"/>
</dbReference>
<evidence type="ECO:0008006" key="3">
    <source>
        <dbReference type="Google" id="ProtNLM"/>
    </source>
</evidence>
<accession>A0ABR2JSF1</accession>
<proteinExistence type="predicted"/>
<dbReference type="EMBL" id="JAPFFF010000010">
    <property type="protein sequence ID" value="KAK8881147.1"/>
    <property type="molecule type" value="Genomic_DNA"/>
</dbReference>
<name>A0ABR2JSF1_9EUKA</name>
<evidence type="ECO:0000313" key="2">
    <source>
        <dbReference type="Proteomes" id="UP001470230"/>
    </source>
</evidence>
<sequence>MTNYGRVKRKCHKCKKNCSVVCLVSTNAFGSSDLDCRPPPMRRNTMDAWIERCEHCGYCAPNIENENGITLEFIESNEYQQILHNDKLPQLCISFLCWARCAEELHQYGEATIAYVNAAWVCDDHFSPNSEESIEQRQKAIDSLEKAHQNDQKAISEPKNDELLLLDLYRRTGQFDFCIQSARENFDLNEKDIYEKIAAFQIQLSENNDRNVHKVSET</sequence>
<evidence type="ECO:0000313" key="1">
    <source>
        <dbReference type="EMBL" id="KAK8881147.1"/>
    </source>
</evidence>
<comment type="caution">
    <text evidence="1">The sequence shown here is derived from an EMBL/GenBank/DDBJ whole genome shotgun (WGS) entry which is preliminary data.</text>
</comment>
<organism evidence="1 2">
    <name type="scientific">Tritrichomonas musculus</name>
    <dbReference type="NCBI Taxonomy" id="1915356"/>
    <lineage>
        <taxon>Eukaryota</taxon>
        <taxon>Metamonada</taxon>
        <taxon>Parabasalia</taxon>
        <taxon>Tritrichomonadida</taxon>
        <taxon>Tritrichomonadidae</taxon>
        <taxon>Tritrichomonas</taxon>
    </lineage>
</organism>
<protein>
    <recommendedName>
        <fullName evidence="3">4Fe-4S ferredoxin-type domain-containing protein</fullName>
    </recommendedName>
</protein>
<reference evidence="1 2" key="1">
    <citation type="submission" date="2024-04" db="EMBL/GenBank/DDBJ databases">
        <title>Tritrichomonas musculus Genome.</title>
        <authorList>
            <person name="Alves-Ferreira E."/>
            <person name="Grigg M."/>
            <person name="Lorenzi H."/>
            <person name="Galac M."/>
        </authorList>
    </citation>
    <scope>NUCLEOTIDE SEQUENCE [LARGE SCALE GENOMIC DNA]</scope>
    <source>
        <strain evidence="1 2">EAF2021</strain>
    </source>
</reference>
<keyword evidence="2" id="KW-1185">Reference proteome</keyword>